<evidence type="ECO:0000313" key="1">
    <source>
        <dbReference type="EMBL" id="MPM99748.1"/>
    </source>
</evidence>
<gene>
    <name evidence="1" type="primary">lytB_9</name>
    <name evidence="1" type="ORF">SDC9_146942</name>
</gene>
<sequence>MLVINKNISVSGPEMRMGLGSTELKSMLLDKVAVEGDNVVFTGKGYGHGVGMSQWGANKLATMGKKPEEIIGQYFKGVTLEKRWN</sequence>
<comment type="caution">
    <text evidence="1">The sequence shown here is derived from an EMBL/GenBank/DDBJ whole genome shotgun (WGS) entry which is preliminary data.</text>
</comment>
<proteinExistence type="predicted"/>
<name>A0A645EF58_9ZZZZ</name>
<accession>A0A645EF58</accession>
<reference evidence="1" key="1">
    <citation type="submission" date="2019-08" db="EMBL/GenBank/DDBJ databases">
        <authorList>
            <person name="Kucharzyk K."/>
            <person name="Murdoch R.W."/>
            <person name="Higgins S."/>
            <person name="Loffler F."/>
        </authorList>
    </citation>
    <scope>NUCLEOTIDE SEQUENCE</scope>
</reference>
<organism evidence="1">
    <name type="scientific">bioreactor metagenome</name>
    <dbReference type="NCBI Taxonomy" id="1076179"/>
    <lineage>
        <taxon>unclassified sequences</taxon>
        <taxon>metagenomes</taxon>
        <taxon>ecological metagenomes</taxon>
    </lineage>
</organism>
<protein>
    <submittedName>
        <fullName evidence="1">Amidase enhancer</fullName>
    </submittedName>
</protein>
<dbReference type="AlphaFoldDB" id="A0A645EF58"/>
<dbReference type="EMBL" id="VSSQ01045830">
    <property type="protein sequence ID" value="MPM99748.1"/>
    <property type="molecule type" value="Genomic_DNA"/>
</dbReference>